<dbReference type="PRINTS" id="PR00039">
    <property type="entry name" value="HTHLYSR"/>
</dbReference>
<dbReference type="SUPFAM" id="SSF46785">
    <property type="entry name" value="Winged helix' DNA-binding domain"/>
    <property type="match status" value="1"/>
</dbReference>
<evidence type="ECO:0000256" key="2">
    <source>
        <dbReference type="ARBA" id="ARBA00023015"/>
    </source>
</evidence>
<dbReference type="PANTHER" id="PTHR30537:SF26">
    <property type="entry name" value="GLYCINE CLEAVAGE SYSTEM TRANSCRIPTIONAL ACTIVATOR"/>
    <property type="match status" value="1"/>
</dbReference>
<dbReference type="PROSITE" id="PS50931">
    <property type="entry name" value="HTH_LYSR"/>
    <property type="match status" value="1"/>
</dbReference>
<reference evidence="6 7" key="1">
    <citation type="submission" date="2014-11" db="EMBL/GenBank/DDBJ databases">
        <title>Complete genome sequence of Pseudomonas putida S12 including megaplasmid pTTS12.</title>
        <authorList>
            <person name="Kuepper J."/>
            <person name="Ruijssenaars H.J."/>
            <person name="Blank L.M."/>
            <person name="de Winde J.H."/>
            <person name="Wierckx N."/>
        </authorList>
    </citation>
    <scope>NUCLEOTIDE SEQUENCE [LARGE SCALE GENOMIC DNA]</scope>
    <source>
        <strain evidence="6 7">S12</strain>
    </source>
</reference>
<organism evidence="6 7">
    <name type="scientific">Pseudomonas putida S12</name>
    <dbReference type="NCBI Taxonomy" id="1215087"/>
    <lineage>
        <taxon>Bacteria</taxon>
        <taxon>Pseudomonadati</taxon>
        <taxon>Pseudomonadota</taxon>
        <taxon>Gammaproteobacteria</taxon>
        <taxon>Pseudomonadales</taxon>
        <taxon>Pseudomonadaceae</taxon>
        <taxon>Pseudomonas</taxon>
    </lineage>
</organism>
<name>A0AA34RXN2_PSEPU</name>
<evidence type="ECO:0000313" key="6">
    <source>
        <dbReference type="EMBL" id="AJA15207.1"/>
    </source>
</evidence>
<dbReference type="AlphaFoldDB" id="A0AA34RXN2"/>
<dbReference type="Gene3D" id="1.10.10.10">
    <property type="entry name" value="Winged helix-like DNA-binding domain superfamily/Winged helix DNA-binding domain"/>
    <property type="match status" value="1"/>
</dbReference>
<sequence length="309" mass="33894">MAESSSPTLSIPMPNGFPDLPSLNALRVFEVVARHLNFRLAAEELGVTQAAVAQQIRGLEASLNLRLFERLPRGLALTDAGLGYSGSIRNALAMIDEATRLLRPQASHLTVSVTPTFASKWLIPRLGSFAHSHPDIDLRVLATDRLSHFNTDGVDLAVRYGKPDIGTGLNSELLMEQRIVAVASPTLFEASKTPTSFEQLQALTLLHDAHDFWPRFLAQVFPQHGQATARNLRFNQTSLAIDAAISGQGIALASLAFVSDDIVAGRLTQVFAQQLRLDKSFYLVWPRKLQQPESLGIVQRWLKQQAGNS</sequence>
<protein>
    <submittedName>
        <fullName evidence="6">LysR family transcriptional regulator</fullName>
    </submittedName>
</protein>
<dbReference type="FunFam" id="1.10.10.10:FF:000001">
    <property type="entry name" value="LysR family transcriptional regulator"/>
    <property type="match status" value="1"/>
</dbReference>
<dbReference type="GO" id="GO:0003700">
    <property type="term" value="F:DNA-binding transcription factor activity"/>
    <property type="evidence" value="ECO:0007669"/>
    <property type="project" value="InterPro"/>
</dbReference>
<dbReference type="Proteomes" id="UP000017753">
    <property type="component" value="Chromosome"/>
</dbReference>
<dbReference type="EMBL" id="CP009974">
    <property type="protein sequence ID" value="AJA15207.1"/>
    <property type="molecule type" value="Genomic_DNA"/>
</dbReference>
<dbReference type="InterPro" id="IPR036388">
    <property type="entry name" value="WH-like_DNA-bd_sf"/>
</dbReference>
<dbReference type="CDD" id="cd08432">
    <property type="entry name" value="PBP2_GcdR_TrpI_HvrB_AmpR_like"/>
    <property type="match status" value="1"/>
</dbReference>
<accession>A0AA34RXN2</accession>
<dbReference type="InterPro" id="IPR058163">
    <property type="entry name" value="LysR-type_TF_proteobact-type"/>
</dbReference>
<feature type="domain" description="HTH lysR-type" evidence="5">
    <location>
        <begin position="21"/>
        <end position="78"/>
    </location>
</feature>
<keyword evidence="2" id="KW-0805">Transcription regulation</keyword>
<dbReference type="GO" id="GO:0006351">
    <property type="term" value="P:DNA-templated transcription"/>
    <property type="evidence" value="ECO:0007669"/>
    <property type="project" value="TreeGrafter"/>
</dbReference>
<gene>
    <name evidence="6" type="ORF">RPPX_18220</name>
</gene>
<evidence type="ECO:0000256" key="1">
    <source>
        <dbReference type="ARBA" id="ARBA00009437"/>
    </source>
</evidence>
<keyword evidence="3" id="KW-0238">DNA-binding</keyword>
<dbReference type="InterPro" id="IPR036390">
    <property type="entry name" value="WH_DNA-bd_sf"/>
</dbReference>
<evidence type="ECO:0000259" key="5">
    <source>
        <dbReference type="PROSITE" id="PS50931"/>
    </source>
</evidence>
<evidence type="ECO:0000313" key="7">
    <source>
        <dbReference type="Proteomes" id="UP000017753"/>
    </source>
</evidence>
<comment type="similarity">
    <text evidence="1">Belongs to the LysR transcriptional regulatory family.</text>
</comment>
<dbReference type="SUPFAM" id="SSF53850">
    <property type="entry name" value="Periplasmic binding protein-like II"/>
    <property type="match status" value="1"/>
</dbReference>
<dbReference type="InterPro" id="IPR005119">
    <property type="entry name" value="LysR_subst-bd"/>
</dbReference>
<dbReference type="GO" id="GO:0043565">
    <property type="term" value="F:sequence-specific DNA binding"/>
    <property type="evidence" value="ECO:0007669"/>
    <property type="project" value="TreeGrafter"/>
</dbReference>
<evidence type="ECO:0000256" key="4">
    <source>
        <dbReference type="ARBA" id="ARBA00023163"/>
    </source>
</evidence>
<dbReference type="PANTHER" id="PTHR30537">
    <property type="entry name" value="HTH-TYPE TRANSCRIPTIONAL REGULATOR"/>
    <property type="match status" value="1"/>
</dbReference>
<dbReference type="Pfam" id="PF00126">
    <property type="entry name" value="HTH_1"/>
    <property type="match status" value="1"/>
</dbReference>
<evidence type="ECO:0000256" key="3">
    <source>
        <dbReference type="ARBA" id="ARBA00023125"/>
    </source>
</evidence>
<proteinExistence type="inferred from homology"/>
<dbReference type="Gene3D" id="3.40.190.10">
    <property type="entry name" value="Periplasmic binding protein-like II"/>
    <property type="match status" value="2"/>
</dbReference>
<dbReference type="InterPro" id="IPR000847">
    <property type="entry name" value="LysR_HTH_N"/>
</dbReference>
<keyword evidence="4" id="KW-0804">Transcription</keyword>
<dbReference type="Pfam" id="PF03466">
    <property type="entry name" value="LysR_substrate"/>
    <property type="match status" value="1"/>
</dbReference>
<reference evidence="6 7" key="2">
    <citation type="submission" date="2014-11" db="EMBL/GenBank/DDBJ databases">
        <title>Draft genome sequence of the solvent-tolerant Pseudomonas putida S12 including megaplasmid pTTS12.</title>
        <authorList>
            <person name="Wierckx N."/>
            <person name="Nijkamp J."/>
            <person name="Ballerstedt H."/>
            <person name="Siezen R.J."/>
            <person name="Wels M."/>
            <person name="de Ridder D."/>
            <person name="de Winde J.H."/>
            <person name="Ruijssenaars H.J."/>
        </authorList>
    </citation>
    <scope>NUCLEOTIDE SEQUENCE [LARGE SCALE GENOMIC DNA]</scope>
    <source>
        <strain evidence="6 7">S12</strain>
    </source>
</reference>